<gene>
    <name evidence="2" type="ORF">GMD82_21675</name>
    <name evidence="3" type="ORF">GMD92_01035</name>
    <name evidence="4" type="ORF">GME02_20675</name>
</gene>
<dbReference type="EMBL" id="WNDD01000055">
    <property type="protein sequence ID" value="MTV03981.1"/>
    <property type="molecule type" value="Genomic_DNA"/>
</dbReference>
<dbReference type="STRING" id="46503.ERS852463_00061"/>
<dbReference type="OrthoDB" id="9815231at2"/>
<evidence type="ECO:0000313" key="2">
    <source>
        <dbReference type="EMBL" id="MTU41982.1"/>
    </source>
</evidence>
<evidence type="ECO:0000313" key="7">
    <source>
        <dbReference type="Proteomes" id="UP000482671"/>
    </source>
</evidence>
<dbReference type="Proteomes" id="UP000434916">
    <property type="component" value="Unassembled WGS sequence"/>
</dbReference>
<evidence type="ECO:0000313" key="3">
    <source>
        <dbReference type="EMBL" id="MTU67698.1"/>
    </source>
</evidence>
<keyword evidence="5" id="KW-1185">Reference proteome</keyword>
<organism evidence="4 7">
    <name type="scientific">Parabacteroides merdae</name>
    <dbReference type="NCBI Taxonomy" id="46503"/>
    <lineage>
        <taxon>Bacteria</taxon>
        <taxon>Pseudomonadati</taxon>
        <taxon>Bacteroidota</taxon>
        <taxon>Bacteroidia</taxon>
        <taxon>Bacteroidales</taxon>
        <taxon>Tannerellaceae</taxon>
        <taxon>Parabacteroides</taxon>
    </lineage>
</organism>
<dbReference type="SUPFAM" id="SSF53098">
    <property type="entry name" value="Ribonuclease H-like"/>
    <property type="match status" value="1"/>
</dbReference>
<dbReference type="PANTHER" id="PTHR46889">
    <property type="entry name" value="TRANSPOSASE INSF FOR INSERTION SEQUENCE IS3B-RELATED"/>
    <property type="match status" value="1"/>
</dbReference>
<dbReference type="InterPro" id="IPR036397">
    <property type="entry name" value="RNaseH_sf"/>
</dbReference>
<reference evidence="5 6" key="1">
    <citation type="journal article" date="2019" name="Nat. Med.">
        <title>A library of human gut bacterial isolates paired with longitudinal multiomics data enables mechanistic microbiome research.</title>
        <authorList>
            <person name="Poyet M."/>
            <person name="Groussin M."/>
            <person name="Gibbons S.M."/>
            <person name="Avila-Pacheco J."/>
            <person name="Jiang X."/>
            <person name="Kearney S.M."/>
            <person name="Perrotta A.R."/>
            <person name="Berdy B."/>
            <person name="Zhao S."/>
            <person name="Lieberman T.D."/>
            <person name="Swanson P.K."/>
            <person name="Smith M."/>
            <person name="Roesemann S."/>
            <person name="Alexander J.E."/>
            <person name="Rich S.A."/>
            <person name="Livny J."/>
            <person name="Vlamakis H."/>
            <person name="Clish C."/>
            <person name="Bullock K."/>
            <person name="Deik A."/>
            <person name="Scott J."/>
            <person name="Pierce K.A."/>
            <person name="Xavier R.J."/>
            <person name="Alm E.J."/>
        </authorList>
    </citation>
    <scope>NUCLEOTIDE SEQUENCE [LARGE SCALE GENOMIC DNA]</scope>
    <source>
        <strain evidence="4 7">BIOML-A11</strain>
        <strain evidence="3 6">BIOML-A16</strain>
        <strain evidence="2 5">BIOML-A29</strain>
    </source>
</reference>
<dbReference type="AlphaFoldDB" id="A0A3E4ZAP8"/>
<dbReference type="Proteomes" id="UP000448908">
    <property type="component" value="Unassembled WGS sequence"/>
</dbReference>
<dbReference type="PANTHER" id="PTHR46889:SF5">
    <property type="entry name" value="INTEGRASE PROTEIN"/>
    <property type="match status" value="1"/>
</dbReference>
<evidence type="ECO:0000313" key="5">
    <source>
        <dbReference type="Proteomes" id="UP000434916"/>
    </source>
</evidence>
<dbReference type="InterPro" id="IPR012337">
    <property type="entry name" value="RNaseH-like_sf"/>
</dbReference>
<dbReference type="InterPro" id="IPR001584">
    <property type="entry name" value="Integrase_cat-core"/>
</dbReference>
<dbReference type="GeneID" id="49204666"/>
<proteinExistence type="predicted"/>
<evidence type="ECO:0000313" key="6">
    <source>
        <dbReference type="Proteomes" id="UP000448908"/>
    </source>
</evidence>
<name>A0A3E4ZAP8_9BACT</name>
<dbReference type="Pfam" id="PF13683">
    <property type="entry name" value="rve_3"/>
    <property type="match status" value="1"/>
</dbReference>
<dbReference type="PROSITE" id="PS50994">
    <property type="entry name" value="INTEGRASE"/>
    <property type="match status" value="1"/>
</dbReference>
<dbReference type="InterPro" id="IPR050900">
    <property type="entry name" value="Transposase_IS3/IS150/IS904"/>
</dbReference>
<feature type="domain" description="Integrase catalytic" evidence="1">
    <location>
        <begin position="118"/>
        <end position="284"/>
    </location>
</feature>
<dbReference type="NCBIfam" id="NF033516">
    <property type="entry name" value="transpos_IS3"/>
    <property type="match status" value="1"/>
</dbReference>
<evidence type="ECO:0000259" key="1">
    <source>
        <dbReference type="PROSITE" id="PS50994"/>
    </source>
</evidence>
<dbReference type="InterPro" id="IPR048020">
    <property type="entry name" value="Transpos_IS3"/>
</dbReference>
<accession>A0A3E4ZAP8</accession>
<sequence>MKRLHDNQPEISIPDCCSLFGYSKQAYYKREKQLQSELLCEEIILKMVNSLRQDQPVLGGRKLYHILKTKIHPDLDIGRDKFFDLLRDNGLLIRHSRVYRPVTTLSWNRFHKYPNLIKDYDPLSANQLYVADITYVRNVEGRFYYLSLLTDAYSRKIVGWALEDSLEMSGPIKALNMALETLPPGSDLIHHSDRGVQYCSKDYISILQGIKCRISMTENGDPRENAIAERVNGILKEEWLNKEMITTLGQARDIVRKVIDIYNTRRPHSSVEMLTPEEAHAKKGPLKRKWKTIYKRKQAILL</sequence>
<dbReference type="Proteomes" id="UP000482671">
    <property type="component" value="Unassembled WGS sequence"/>
</dbReference>
<protein>
    <submittedName>
        <fullName evidence="4">IS3 family transposase</fullName>
    </submittedName>
</protein>
<dbReference type="Gene3D" id="3.30.420.10">
    <property type="entry name" value="Ribonuclease H-like superfamily/Ribonuclease H"/>
    <property type="match status" value="1"/>
</dbReference>
<dbReference type="EMBL" id="WNCN01000086">
    <property type="protein sequence ID" value="MTU41982.1"/>
    <property type="molecule type" value="Genomic_DNA"/>
</dbReference>
<dbReference type="GO" id="GO:0003676">
    <property type="term" value="F:nucleic acid binding"/>
    <property type="evidence" value="ECO:0007669"/>
    <property type="project" value="InterPro"/>
</dbReference>
<dbReference type="RefSeq" id="WP_005640131.1">
    <property type="nucleotide sequence ID" value="NZ_BAABYG010000001.1"/>
</dbReference>
<evidence type="ECO:0000313" key="4">
    <source>
        <dbReference type="EMBL" id="MTV03981.1"/>
    </source>
</evidence>
<dbReference type="EMBL" id="WNDA01000002">
    <property type="protein sequence ID" value="MTU67698.1"/>
    <property type="molecule type" value="Genomic_DNA"/>
</dbReference>
<comment type="caution">
    <text evidence="4">The sequence shown here is derived from an EMBL/GenBank/DDBJ whole genome shotgun (WGS) entry which is preliminary data.</text>
</comment>
<dbReference type="GO" id="GO:0015074">
    <property type="term" value="P:DNA integration"/>
    <property type="evidence" value="ECO:0007669"/>
    <property type="project" value="InterPro"/>
</dbReference>